<dbReference type="GO" id="GO:0005245">
    <property type="term" value="F:voltage-gated calcium channel activity"/>
    <property type="evidence" value="ECO:0007669"/>
    <property type="project" value="TreeGrafter"/>
</dbReference>
<keyword evidence="5 17" id="KW-0812">Transmembrane</keyword>
<comment type="caution">
    <text evidence="19">The sequence shown here is derived from an EMBL/GenBank/DDBJ whole genome shotgun (WGS) entry which is preliminary data.</text>
</comment>
<dbReference type="InterPro" id="IPR051173">
    <property type="entry name" value="Ca_channel_alpha-2/delta"/>
</dbReference>
<dbReference type="PANTHER" id="PTHR10166">
    <property type="entry name" value="VOLTAGE-DEPENDENT CALCIUM CHANNEL SUBUNIT ALPHA-2/DELTA-RELATED"/>
    <property type="match status" value="1"/>
</dbReference>
<dbReference type="EMBL" id="CAJNOO010000006">
    <property type="protein sequence ID" value="CAF0735322.1"/>
    <property type="molecule type" value="Genomic_DNA"/>
</dbReference>
<keyword evidence="8" id="KW-0106">Calcium</keyword>
<feature type="domain" description="VWFA" evidence="18">
    <location>
        <begin position="377"/>
        <end position="618"/>
    </location>
</feature>
<dbReference type="Gene3D" id="3.30.450.20">
    <property type="entry name" value="PAS domain"/>
    <property type="match status" value="1"/>
</dbReference>
<evidence type="ECO:0000256" key="17">
    <source>
        <dbReference type="SAM" id="Phobius"/>
    </source>
</evidence>
<feature type="region of interest" description="Disordered" evidence="16">
    <location>
        <begin position="230"/>
        <end position="262"/>
    </location>
</feature>
<keyword evidence="15" id="KW-0407">Ion channel</keyword>
<evidence type="ECO:0000256" key="1">
    <source>
        <dbReference type="ARBA" id="ARBA00004479"/>
    </source>
</evidence>
<organism evidence="19 20">
    <name type="scientific">Rotaria sordida</name>
    <dbReference type="NCBI Taxonomy" id="392033"/>
    <lineage>
        <taxon>Eukaryota</taxon>
        <taxon>Metazoa</taxon>
        <taxon>Spiralia</taxon>
        <taxon>Gnathifera</taxon>
        <taxon>Rotifera</taxon>
        <taxon>Eurotatoria</taxon>
        <taxon>Bdelloidea</taxon>
        <taxon>Philodinida</taxon>
        <taxon>Philodinidae</taxon>
        <taxon>Rotaria</taxon>
    </lineage>
</organism>
<feature type="compositionally biased region" description="Polar residues" evidence="16">
    <location>
        <begin position="232"/>
        <end position="256"/>
    </location>
</feature>
<dbReference type="InterPro" id="IPR013680">
    <property type="entry name" value="VDCC_a2/dsu"/>
</dbReference>
<evidence type="ECO:0000256" key="5">
    <source>
        <dbReference type="ARBA" id="ARBA00022692"/>
    </source>
</evidence>
<dbReference type="PROSITE" id="PS50234">
    <property type="entry name" value="VWFA"/>
    <property type="match status" value="1"/>
</dbReference>
<evidence type="ECO:0000313" key="20">
    <source>
        <dbReference type="Proteomes" id="UP000663882"/>
    </source>
</evidence>
<keyword evidence="4" id="KW-0107">Calcium channel</keyword>
<evidence type="ECO:0000256" key="6">
    <source>
        <dbReference type="ARBA" id="ARBA00022723"/>
    </source>
</evidence>
<reference evidence="19" key="1">
    <citation type="submission" date="2021-02" db="EMBL/GenBank/DDBJ databases">
        <authorList>
            <person name="Nowell W R."/>
        </authorList>
    </citation>
    <scope>NUCLEOTIDE SEQUENCE</scope>
</reference>
<protein>
    <recommendedName>
        <fullName evidence="18">VWFA domain-containing protein</fullName>
    </recommendedName>
</protein>
<evidence type="ECO:0000256" key="14">
    <source>
        <dbReference type="ARBA" id="ARBA00023180"/>
    </source>
</evidence>
<keyword evidence="13" id="KW-1015">Disulfide bond</keyword>
<keyword evidence="9" id="KW-0851">Voltage-gated channel</keyword>
<dbReference type="PANTHER" id="PTHR10166:SF37">
    <property type="entry name" value="STOLID, ISOFORM H"/>
    <property type="match status" value="1"/>
</dbReference>
<evidence type="ECO:0000256" key="12">
    <source>
        <dbReference type="ARBA" id="ARBA00023136"/>
    </source>
</evidence>
<evidence type="ECO:0000256" key="9">
    <source>
        <dbReference type="ARBA" id="ARBA00022882"/>
    </source>
</evidence>
<gene>
    <name evidence="19" type="ORF">RFH988_LOCUS391</name>
</gene>
<keyword evidence="6" id="KW-0479">Metal-binding</keyword>
<dbReference type="OrthoDB" id="10054666at2759"/>
<keyword evidence="3" id="KW-0109">Calcium transport</keyword>
<feature type="transmembrane region" description="Helical" evidence="17">
    <location>
        <begin position="46"/>
        <end position="63"/>
    </location>
</feature>
<keyword evidence="11" id="KW-0406">Ion transport</keyword>
<evidence type="ECO:0000256" key="4">
    <source>
        <dbReference type="ARBA" id="ARBA00022673"/>
    </source>
</evidence>
<dbReference type="Pfam" id="PF08473">
    <property type="entry name" value="VGCC_alpha2"/>
    <property type="match status" value="1"/>
</dbReference>
<dbReference type="GO" id="GO:0046872">
    <property type="term" value="F:metal ion binding"/>
    <property type="evidence" value="ECO:0007669"/>
    <property type="project" value="UniProtKB-KW"/>
</dbReference>
<evidence type="ECO:0000313" key="19">
    <source>
        <dbReference type="EMBL" id="CAF0735322.1"/>
    </source>
</evidence>
<comment type="subcellular location">
    <subcellularLocation>
        <location evidence="1">Membrane</location>
        <topology evidence="1">Single-pass type I membrane protein</topology>
    </subcellularLocation>
</comment>
<dbReference type="InterPro" id="IPR002035">
    <property type="entry name" value="VWF_A"/>
</dbReference>
<dbReference type="InterPro" id="IPR013608">
    <property type="entry name" value="VWA_N"/>
</dbReference>
<feature type="transmembrane region" description="Helical" evidence="17">
    <location>
        <begin position="6"/>
        <end position="25"/>
    </location>
</feature>
<dbReference type="InterPro" id="IPR036465">
    <property type="entry name" value="vWFA_dom_sf"/>
</dbReference>
<accession>A0A813NGH2</accession>
<evidence type="ECO:0000259" key="18">
    <source>
        <dbReference type="PROSITE" id="PS50234"/>
    </source>
</evidence>
<sequence>MKIIHIEHNAIIILFLLLIVIITDTHKDIRPLEIRQPDNPSFRVKTIIKWIISILFLFIYIKYGHTQGSAFRDIPNVSFTNSSIQFPTASPLSAKTNQYIRDQLVLLTERFQSITLHSTDRVMRQIYMQSLNTFIIEKRNLTELVMEMANYTNRAIMKKLEAIRTLVTITEQSYRRFAETDEKTRNATAQYMLQHGYLSSKDVLNVTINSTYENSSLTITTTEASISDDINKTVTNGTPIQSTTTNKNEATSTETSNEQENDEDVLKKKLFIQAKKHFGGAFVNITHSTVHVPTVIYSLNQEILLTANWSYNLNQAFIDNYNLDPELTWQYFCSQTGLYRVWPGHKWDYPEGDEEKLDLFDCRVQNWYIRATSSPRDVIILIDASGSMTGLKKSIAIQTVETILDTLSDDDFVQIIKFQENAEFVDDCFRHGLVQATVENRHKFRTSVNSRIVTENIANFSKALSMAFDLLDQARINISRTENARLICQCHYLTTDNQTEAQREAFCPSDSNGKKYSEGEPIFLDSTGCNKMIMIVTDGATEPALNVFQTRNWYPNNESTCHPIETRVFTYMIGRELGDPKHIEWMSCANKGYYAHVSTLEDIQENVEDYIPVTARPIAMYNDHVTVWSSVFLDVERTLPIKTYKWFPFKLSDLSMSMDEFKNRSKPVNLMISIAQPVLNPPQDKKDMTILLGAVGVDIPVKLLQEFSPKYRLGVHAYSFMINHNGYLMFHPDLRPVLGPYRKQNYHSIDLDMVEIPDNLMRFVHPLPPSKIQEIRKDMVLSNEDQKSARVKKHFDDMRRVEQVEQRYYYATLGDKESNPFSLGIAVRFPYGEFEIQTTEPETEKVQIALRFILQRNVRIADWIYCNSTAEDNIGDTEESFRRYLKEKIETKDIVSCPYKASKQLIYMMVEELYIMSKFENWTKTGITGFENPIPLDSSAHADFKEYQHENHLHWIFLATRSGITAYWQLYNFANEEHIRQFGDANPNSIEASYYERTINSTFMYGDDHISGDHHVYSLFYGISNVPVTNLQMPFENHTNSTEGNDASTTQTTATKSQMYLVITTAIWMNKTSYRPSKRTKGSGQNVPFGVFGVMLPYKIVRSRHFSNLCSKMDTGICYIIDENGYIMFISQPEGTDRTEDIGKFIGEFEGPLMHDLVAKKIFSEVKMVDFQGVCLQRKLRFEKSSGGLFRGILQTISIMIWNIINHIAMFLVRDITFWPQWTYAAKKANIGNKNLTVEEPPPKTHVRESLSNILLTHVDFRRPILDYKGHNITKDDDSIERVPESCIEQFNLYVSTWKGWQGPLPSTHNSITWEQVERENSVHGTISCTHVAKETSENLDDLYGNQSNGTNFSTTIPTTPPLPTAESFSYSISKIPKSNLMMIYVNHPKETSQLCPKLIIKRKPVEFSRDEWCTRLKTTPFRERPQKCYFVHDGENKTLFSKCSNAIRLTNHNLLINIIWIFILSFHYIRN</sequence>
<dbReference type="GO" id="GO:0005891">
    <property type="term" value="C:voltage-gated calcium channel complex"/>
    <property type="evidence" value="ECO:0007669"/>
    <property type="project" value="TreeGrafter"/>
</dbReference>
<keyword evidence="2" id="KW-0813">Transport</keyword>
<evidence type="ECO:0000256" key="2">
    <source>
        <dbReference type="ARBA" id="ARBA00022448"/>
    </source>
</evidence>
<evidence type="ECO:0000256" key="15">
    <source>
        <dbReference type="ARBA" id="ARBA00023303"/>
    </source>
</evidence>
<evidence type="ECO:0000256" key="3">
    <source>
        <dbReference type="ARBA" id="ARBA00022568"/>
    </source>
</evidence>
<keyword evidence="10 17" id="KW-1133">Transmembrane helix</keyword>
<evidence type="ECO:0000256" key="8">
    <source>
        <dbReference type="ARBA" id="ARBA00022837"/>
    </source>
</evidence>
<keyword evidence="7" id="KW-0732">Signal</keyword>
<evidence type="ECO:0000256" key="7">
    <source>
        <dbReference type="ARBA" id="ARBA00022729"/>
    </source>
</evidence>
<name>A0A813NGH2_9BILA</name>
<keyword evidence="14" id="KW-0325">Glycoprotein</keyword>
<proteinExistence type="predicted"/>
<keyword evidence="12 17" id="KW-0472">Membrane</keyword>
<dbReference type="Proteomes" id="UP000663882">
    <property type="component" value="Unassembled WGS sequence"/>
</dbReference>
<evidence type="ECO:0000256" key="11">
    <source>
        <dbReference type="ARBA" id="ARBA00023065"/>
    </source>
</evidence>
<dbReference type="Gene3D" id="3.40.50.410">
    <property type="entry name" value="von Willebrand factor, type A domain"/>
    <property type="match status" value="1"/>
</dbReference>
<evidence type="ECO:0000256" key="13">
    <source>
        <dbReference type="ARBA" id="ARBA00023157"/>
    </source>
</evidence>
<dbReference type="Pfam" id="PF08399">
    <property type="entry name" value="VWA_N"/>
    <property type="match status" value="1"/>
</dbReference>
<evidence type="ECO:0000256" key="16">
    <source>
        <dbReference type="SAM" id="MobiDB-lite"/>
    </source>
</evidence>
<evidence type="ECO:0000256" key="10">
    <source>
        <dbReference type="ARBA" id="ARBA00022989"/>
    </source>
</evidence>
<dbReference type="SUPFAM" id="SSF53300">
    <property type="entry name" value="vWA-like"/>
    <property type="match status" value="1"/>
</dbReference>